<feature type="compositionally biased region" description="Polar residues" evidence="1">
    <location>
        <begin position="69"/>
        <end position="89"/>
    </location>
</feature>
<keyword evidence="2" id="KW-0812">Transmembrane</keyword>
<comment type="caution">
    <text evidence="3">The sequence shown here is derived from an EMBL/GenBank/DDBJ whole genome shotgun (WGS) entry which is preliminary data.</text>
</comment>
<gene>
    <name evidence="3" type="ORF">MNOR_LOCUS37997</name>
</gene>
<dbReference type="EMBL" id="CAXKWB010081767">
    <property type="protein sequence ID" value="CAL4206156.1"/>
    <property type="molecule type" value="Genomic_DNA"/>
</dbReference>
<name>A0AAV2SJ23_MEGNR</name>
<keyword evidence="4" id="KW-1185">Reference proteome</keyword>
<dbReference type="AlphaFoldDB" id="A0AAV2SJ23"/>
<dbReference type="Proteomes" id="UP001497623">
    <property type="component" value="Unassembled WGS sequence"/>
</dbReference>
<protein>
    <submittedName>
        <fullName evidence="3">Uncharacterized protein</fullName>
    </submittedName>
</protein>
<accession>A0AAV2SJ23</accession>
<evidence type="ECO:0000313" key="4">
    <source>
        <dbReference type="Proteomes" id="UP001497623"/>
    </source>
</evidence>
<evidence type="ECO:0000313" key="3">
    <source>
        <dbReference type="EMBL" id="CAL4206156.1"/>
    </source>
</evidence>
<feature type="transmembrane region" description="Helical" evidence="2">
    <location>
        <begin position="6"/>
        <end position="23"/>
    </location>
</feature>
<sequence>ELVDWAVVSILCVLTLIVMVAPWSDVGPRCSGQDKASELLLASSLARANPRGTAAPPCQTKIEKRMRKANTSSTVFTGSHTSNTSSSFEQHGELLMGYN</sequence>
<proteinExistence type="predicted"/>
<feature type="non-terminal residue" evidence="3">
    <location>
        <position position="1"/>
    </location>
</feature>
<keyword evidence="2" id="KW-0472">Membrane</keyword>
<evidence type="ECO:0000256" key="1">
    <source>
        <dbReference type="SAM" id="MobiDB-lite"/>
    </source>
</evidence>
<feature type="region of interest" description="Disordered" evidence="1">
    <location>
        <begin position="67"/>
        <end position="99"/>
    </location>
</feature>
<reference evidence="3 4" key="1">
    <citation type="submission" date="2024-05" db="EMBL/GenBank/DDBJ databases">
        <authorList>
            <person name="Wallberg A."/>
        </authorList>
    </citation>
    <scope>NUCLEOTIDE SEQUENCE [LARGE SCALE GENOMIC DNA]</scope>
</reference>
<organism evidence="3 4">
    <name type="scientific">Meganyctiphanes norvegica</name>
    <name type="common">Northern krill</name>
    <name type="synonym">Thysanopoda norvegica</name>
    <dbReference type="NCBI Taxonomy" id="48144"/>
    <lineage>
        <taxon>Eukaryota</taxon>
        <taxon>Metazoa</taxon>
        <taxon>Ecdysozoa</taxon>
        <taxon>Arthropoda</taxon>
        <taxon>Crustacea</taxon>
        <taxon>Multicrustacea</taxon>
        <taxon>Malacostraca</taxon>
        <taxon>Eumalacostraca</taxon>
        <taxon>Eucarida</taxon>
        <taxon>Euphausiacea</taxon>
        <taxon>Euphausiidae</taxon>
        <taxon>Meganyctiphanes</taxon>
    </lineage>
</organism>
<keyword evidence="2" id="KW-1133">Transmembrane helix</keyword>
<evidence type="ECO:0000256" key="2">
    <source>
        <dbReference type="SAM" id="Phobius"/>
    </source>
</evidence>